<comment type="similarity">
    <text evidence="1">Belongs to the sigma-70 factor family. ECF subfamily.</text>
</comment>
<dbReference type="InterPro" id="IPR039425">
    <property type="entry name" value="RNA_pol_sigma-70-like"/>
</dbReference>
<dbReference type="InterPro" id="IPR007627">
    <property type="entry name" value="RNA_pol_sigma70_r2"/>
</dbReference>
<evidence type="ECO:0000256" key="4">
    <source>
        <dbReference type="ARBA" id="ARBA00023163"/>
    </source>
</evidence>
<dbReference type="NCBIfam" id="TIGR02937">
    <property type="entry name" value="sigma70-ECF"/>
    <property type="match status" value="1"/>
</dbReference>
<dbReference type="RefSeq" id="WP_345251493.1">
    <property type="nucleotide sequence ID" value="NZ_BAABFO010000023.1"/>
</dbReference>
<feature type="domain" description="RNA polymerase sigma-70 region 2" evidence="5">
    <location>
        <begin position="14"/>
        <end position="77"/>
    </location>
</feature>
<reference evidence="8" key="1">
    <citation type="journal article" date="2019" name="Int. J. Syst. Evol. Microbiol.">
        <title>The Global Catalogue of Microorganisms (GCM) 10K type strain sequencing project: providing services to taxonomists for standard genome sequencing and annotation.</title>
        <authorList>
            <consortium name="The Broad Institute Genomics Platform"/>
            <consortium name="The Broad Institute Genome Sequencing Center for Infectious Disease"/>
            <person name="Wu L."/>
            <person name="Ma J."/>
        </authorList>
    </citation>
    <scope>NUCLEOTIDE SEQUENCE [LARGE SCALE GENOMIC DNA]</scope>
    <source>
        <strain evidence="8">JCM 17666</strain>
    </source>
</reference>
<accession>A0ABP8HI97</accession>
<keyword evidence="3" id="KW-0731">Sigma factor</keyword>
<dbReference type="InterPro" id="IPR013324">
    <property type="entry name" value="RNA_pol_sigma_r3/r4-like"/>
</dbReference>
<dbReference type="Proteomes" id="UP001501671">
    <property type="component" value="Unassembled WGS sequence"/>
</dbReference>
<dbReference type="InterPro" id="IPR013249">
    <property type="entry name" value="RNA_pol_sigma70_r4_t2"/>
</dbReference>
<evidence type="ECO:0000259" key="6">
    <source>
        <dbReference type="Pfam" id="PF08281"/>
    </source>
</evidence>
<gene>
    <name evidence="7" type="ORF">GCM10023144_38280</name>
</gene>
<organism evidence="7 8">
    <name type="scientific">Pigmentiphaga soli</name>
    <dbReference type="NCBI Taxonomy" id="1007095"/>
    <lineage>
        <taxon>Bacteria</taxon>
        <taxon>Pseudomonadati</taxon>
        <taxon>Pseudomonadota</taxon>
        <taxon>Betaproteobacteria</taxon>
        <taxon>Burkholderiales</taxon>
        <taxon>Alcaligenaceae</taxon>
        <taxon>Pigmentiphaga</taxon>
    </lineage>
</organism>
<dbReference type="PANTHER" id="PTHR43133:SF63">
    <property type="entry name" value="RNA POLYMERASE SIGMA FACTOR FECI-RELATED"/>
    <property type="match status" value="1"/>
</dbReference>
<dbReference type="InterPro" id="IPR036388">
    <property type="entry name" value="WH-like_DNA-bd_sf"/>
</dbReference>
<dbReference type="InterPro" id="IPR014284">
    <property type="entry name" value="RNA_pol_sigma-70_dom"/>
</dbReference>
<dbReference type="InterPro" id="IPR013325">
    <property type="entry name" value="RNA_pol_sigma_r2"/>
</dbReference>
<comment type="caution">
    <text evidence="7">The sequence shown here is derived from an EMBL/GenBank/DDBJ whole genome shotgun (WGS) entry which is preliminary data.</text>
</comment>
<dbReference type="Pfam" id="PF08281">
    <property type="entry name" value="Sigma70_r4_2"/>
    <property type="match status" value="1"/>
</dbReference>
<dbReference type="Gene3D" id="1.10.10.10">
    <property type="entry name" value="Winged helix-like DNA-binding domain superfamily/Winged helix DNA-binding domain"/>
    <property type="match status" value="1"/>
</dbReference>
<proteinExistence type="inferred from homology"/>
<keyword evidence="4" id="KW-0804">Transcription</keyword>
<evidence type="ECO:0000313" key="8">
    <source>
        <dbReference type="Proteomes" id="UP001501671"/>
    </source>
</evidence>
<dbReference type="PANTHER" id="PTHR43133">
    <property type="entry name" value="RNA POLYMERASE ECF-TYPE SIGMA FACTO"/>
    <property type="match status" value="1"/>
</dbReference>
<dbReference type="Gene3D" id="1.10.1740.10">
    <property type="match status" value="1"/>
</dbReference>
<dbReference type="EMBL" id="BAABFO010000023">
    <property type="protein sequence ID" value="GAA4339732.1"/>
    <property type="molecule type" value="Genomic_DNA"/>
</dbReference>
<keyword evidence="2" id="KW-0805">Transcription regulation</keyword>
<name>A0ABP8HI97_9BURK</name>
<evidence type="ECO:0000256" key="1">
    <source>
        <dbReference type="ARBA" id="ARBA00010641"/>
    </source>
</evidence>
<evidence type="ECO:0000256" key="2">
    <source>
        <dbReference type="ARBA" id="ARBA00023015"/>
    </source>
</evidence>
<dbReference type="SUPFAM" id="SSF88946">
    <property type="entry name" value="Sigma2 domain of RNA polymerase sigma factors"/>
    <property type="match status" value="1"/>
</dbReference>
<keyword evidence="8" id="KW-1185">Reference proteome</keyword>
<feature type="domain" description="RNA polymerase sigma factor 70 region 4 type 2" evidence="6">
    <location>
        <begin position="110"/>
        <end position="157"/>
    </location>
</feature>
<evidence type="ECO:0000259" key="5">
    <source>
        <dbReference type="Pfam" id="PF04542"/>
    </source>
</evidence>
<evidence type="ECO:0000313" key="7">
    <source>
        <dbReference type="EMBL" id="GAA4339732.1"/>
    </source>
</evidence>
<evidence type="ECO:0000256" key="3">
    <source>
        <dbReference type="ARBA" id="ARBA00023082"/>
    </source>
</evidence>
<dbReference type="Pfam" id="PF04542">
    <property type="entry name" value="Sigma70_r2"/>
    <property type="match status" value="1"/>
</dbReference>
<dbReference type="SUPFAM" id="SSF88659">
    <property type="entry name" value="Sigma3 and sigma4 domains of RNA polymerase sigma factors"/>
    <property type="match status" value="1"/>
</dbReference>
<sequence length="174" mass="19949">MTDDVLPLLRNFLVQRYGHLKRRLTRALGNDDLADDALHDTWLRLQRGEPPGPVRNPQAYVMRMAVNFALETRRSQSQVLSSDEVEMLLELQPDPAPGPAQVAEDRSQLQALEEILAQMPPRRREILVLVRWEGWPQQDVAERLGVTLRHVEYELKAAQDFCAVRLARRGGPVR</sequence>
<protein>
    <submittedName>
        <fullName evidence="7">Sigma-70 family RNA polymerase sigma factor</fullName>
    </submittedName>
</protein>